<dbReference type="OrthoDB" id="9950306at2"/>
<dbReference type="KEGG" id="cac:CA_C1929"/>
<protein>
    <submittedName>
        <fullName evidence="1">Uncharacterized protein</fullName>
    </submittedName>
</protein>
<name>Q97HS9_CLOAB</name>
<dbReference type="RefSeq" id="WP_010965232.1">
    <property type="nucleotide sequence ID" value="NC_003030.1"/>
</dbReference>
<evidence type="ECO:0000313" key="2">
    <source>
        <dbReference type="Proteomes" id="UP000000814"/>
    </source>
</evidence>
<dbReference type="AlphaFoldDB" id="Q97HS9"/>
<evidence type="ECO:0000313" key="1">
    <source>
        <dbReference type="EMBL" id="AAK79891.1"/>
    </source>
</evidence>
<dbReference type="EMBL" id="AE001437">
    <property type="protein sequence ID" value="AAK79891.1"/>
    <property type="molecule type" value="Genomic_DNA"/>
</dbReference>
<reference evidence="1 2" key="1">
    <citation type="journal article" date="2001" name="J. Bacteriol.">
        <title>Genome sequence and comparative analysis of the solvent-producing bacterium Clostridium acetobutylicum.</title>
        <authorList>
            <person name="Nolling J."/>
            <person name="Breton G."/>
            <person name="Omelchenko M.V."/>
            <person name="Makarova K.S."/>
            <person name="Zeng Q."/>
            <person name="Gibson R."/>
            <person name="Lee H.M."/>
            <person name="Dubois J."/>
            <person name="Qiu D."/>
            <person name="Hitti J."/>
            <person name="Wolf Y.I."/>
            <person name="Tatusov R.L."/>
            <person name="Sabathe F."/>
            <person name="Doucette-Stamm L."/>
            <person name="Soucaille P."/>
            <person name="Daly M.J."/>
            <person name="Bennett G.N."/>
            <person name="Koonin E.V."/>
            <person name="Smith D.R."/>
        </authorList>
    </citation>
    <scope>NUCLEOTIDE SEQUENCE [LARGE SCALE GENOMIC DNA]</scope>
    <source>
        <strain evidence="2">ATCC 824 / DSM 792 / JCM 1419 / LMG 5710 / VKM B-1787</strain>
    </source>
</reference>
<proteinExistence type="predicted"/>
<dbReference type="PIR" id="H97137">
    <property type="entry name" value="H97137"/>
</dbReference>
<dbReference type="HOGENOM" id="CLU_2732761_0_0_9"/>
<dbReference type="GeneID" id="44998418"/>
<accession>Q97HS9</accession>
<sequence length="71" mass="7891">MVNESTGTMAFNELGISFVADDVSKKKSDNVYKTMDTIIEKHKKLAQQEFDEFLSSQGLESAMGVVIKKTT</sequence>
<dbReference type="STRING" id="272562.CA_C1929"/>
<organism evidence="1 2">
    <name type="scientific">Clostridium acetobutylicum (strain ATCC 824 / DSM 792 / JCM 1419 / IAM 19013 / LMG 5710 / NBRC 13948 / NRRL B-527 / VKM B-1787 / 2291 / W)</name>
    <dbReference type="NCBI Taxonomy" id="272562"/>
    <lineage>
        <taxon>Bacteria</taxon>
        <taxon>Bacillati</taxon>
        <taxon>Bacillota</taxon>
        <taxon>Clostridia</taxon>
        <taxon>Eubacteriales</taxon>
        <taxon>Clostridiaceae</taxon>
        <taxon>Clostridium</taxon>
    </lineage>
</organism>
<dbReference type="Proteomes" id="UP000000814">
    <property type="component" value="Chromosome"/>
</dbReference>
<dbReference type="PATRIC" id="fig|272562.8.peg.2132"/>
<gene>
    <name evidence="1" type="ordered locus">CA_C1929</name>
</gene>
<keyword evidence="2" id="KW-1185">Reference proteome</keyword>